<evidence type="ECO:0000256" key="1">
    <source>
        <dbReference type="SAM" id="MobiDB-lite"/>
    </source>
</evidence>
<keyword evidence="4" id="KW-1185">Reference proteome</keyword>
<proteinExistence type="predicted"/>
<reference evidence="3 4" key="1">
    <citation type="journal article" date="2015" name="Plant Cell">
        <title>Oil accumulation by the oleaginous diatom Fistulifera solaris as revealed by the genome and transcriptome.</title>
        <authorList>
            <person name="Tanaka T."/>
            <person name="Maeda Y."/>
            <person name="Veluchamy A."/>
            <person name="Tanaka M."/>
            <person name="Abida H."/>
            <person name="Marechal E."/>
            <person name="Bowler C."/>
            <person name="Muto M."/>
            <person name="Sunaga Y."/>
            <person name="Tanaka M."/>
            <person name="Yoshino T."/>
            <person name="Taniguchi T."/>
            <person name="Fukuda Y."/>
            <person name="Nemoto M."/>
            <person name="Matsumoto M."/>
            <person name="Wong P.S."/>
            <person name="Aburatani S."/>
            <person name="Fujibuchi W."/>
        </authorList>
    </citation>
    <scope>NUCLEOTIDE SEQUENCE [LARGE SCALE GENOMIC DNA]</scope>
    <source>
        <strain evidence="3 4">JPCC DA0580</strain>
    </source>
</reference>
<dbReference type="SUPFAM" id="SSF54236">
    <property type="entry name" value="Ubiquitin-like"/>
    <property type="match status" value="1"/>
</dbReference>
<dbReference type="InterPro" id="IPR013536">
    <property type="entry name" value="WLM_dom"/>
</dbReference>
<dbReference type="CDD" id="cd17039">
    <property type="entry name" value="Ubl_ubiquitin_like"/>
    <property type="match status" value="1"/>
</dbReference>
<comment type="caution">
    <text evidence="3">The sequence shown here is derived from an EMBL/GenBank/DDBJ whole genome shotgun (WGS) entry which is preliminary data.</text>
</comment>
<dbReference type="PANTHER" id="PTHR47795">
    <property type="entry name" value="UBIQUITIN AND WLM DOMAIN-CONTAINING METALLOPROTEASE SPCC1442.07C"/>
    <property type="match status" value="1"/>
</dbReference>
<organism evidence="3 4">
    <name type="scientific">Fistulifera solaris</name>
    <name type="common">Oleaginous diatom</name>
    <dbReference type="NCBI Taxonomy" id="1519565"/>
    <lineage>
        <taxon>Eukaryota</taxon>
        <taxon>Sar</taxon>
        <taxon>Stramenopiles</taxon>
        <taxon>Ochrophyta</taxon>
        <taxon>Bacillariophyta</taxon>
        <taxon>Bacillariophyceae</taxon>
        <taxon>Bacillariophycidae</taxon>
        <taxon>Naviculales</taxon>
        <taxon>Naviculaceae</taxon>
        <taxon>Fistulifera</taxon>
    </lineage>
</organism>
<dbReference type="InterPro" id="IPR029071">
    <property type="entry name" value="Ubiquitin-like_domsf"/>
</dbReference>
<evidence type="ECO:0000313" key="3">
    <source>
        <dbReference type="EMBL" id="GAX12760.1"/>
    </source>
</evidence>
<evidence type="ECO:0000313" key="4">
    <source>
        <dbReference type="Proteomes" id="UP000198406"/>
    </source>
</evidence>
<feature type="compositionally biased region" description="Basic and acidic residues" evidence="1">
    <location>
        <begin position="341"/>
        <end position="368"/>
    </location>
</feature>
<gene>
    <name evidence="3" type="ORF">FisN_15Hh239</name>
</gene>
<protein>
    <recommendedName>
        <fullName evidence="2">WLM domain-containing protein</fullName>
    </recommendedName>
</protein>
<feature type="domain" description="WLM" evidence="2">
    <location>
        <begin position="120"/>
        <end position="359"/>
    </location>
</feature>
<dbReference type="InParanoid" id="A0A1Z5JFH6"/>
<dbReference type="OrthoDB" id="49605at2759"/>
<sequence>MTFFEATISFKGETHSVEVSTSTTAGDLFEKVRQLFHLDPEEHAIKLLYKGKLLRADDASLVFTEIPPKAPKIIVMASSQSAVQQVQSQRSDPTIRGFETTATKATQKTNETIWGTGQDSQYKFVKFEVCTWQSFGVRAKEQQPHPFAAQQLLEQLATDPGIVAIMRERQLVVNLLGEMDPIDDRLMQKKQEHGACLLGYNTNHGLAIHIRLRTMDLQGFMPYPQLLATLIHELSHNWVGEHDLLFWGNFAQMRVEYLHTHARLAAEGYITQGKSTAMIAGVSKECQNGLAGIADAVLKELAGEMPQYGLSPLPLRQAIVDRCRQLTEQFENIGRKLGGSEQRKDARRAALEAAEKRARDTSQNQDKR</sequence>
<feature type="region of interest" description="Disordered" evidence="1">
    <location>
        <begin position="336"/>
        <end position="368"/>
    </location>
</feature>
<name>A0A1Z5JFH6_FISSO</name>
<dbReference type="PROSITE" id="PS51397">
    <property type="entry name" value="WLM"/>
    <property type="match status" value="1"/>
</dbReference>
<dbReference type="Pfam" id="PF08325">
    <property type="entry name" value="WLM"/>
    <property type="match status" value="1"/>
</dbReference>
<dbReference type="Proteomes" id="UP000198406">
    <property type="component" value="Unassembled WGS sequence"/>
</dbReference>
<accession>A0A1Z5JFH6</accession>
<dbReference type="AlphaFoldDB" id="A0A1Z5JFH6"/>
<dbReference type="EMBL" id="BDSP01000055">
    <property type="protein sequence ID" value="GAX12760.1"/>
    <property type="molecule type" value="Genomic_DNA"/>
</dbReference>
<dbReference type="PANTHER" id="PTHR47795:SF1">
    <property type="entry name" value="DNA-DEPENDENT METALLOPROTEASE WSS1 HOMOLOG 2"/>
    <property type="match status" value="1"/>
</dbReference>
<dbReference type="Gene3D" id="3.10.20.90">
    <property type="entry name" value="Phosphatidylinositol 3-kinase Catalytic Subunit, Chain A, domain 1"/>
    <property type="match status" value="1"/>
</dbReference>
<evidence type="ECO:0000259" key="2">
    <source>
        <dbReference type="PROSITE" id="PS51397"/>
    </source>
</evidence>